<evidence type="ECO:0000256" key="2">
    <source>
        <dbReference type="ARBA" id="ARBA00022670"/>
    </source>
</evidence>
<dbReference type="Pfam" id="PF00078">
    <property type="entry name" value="RVT_1"/>
    <property type="match status" value="1"/>
</dbReference>
<keyword evidence="6" id="KW-0255">Endonuclease</keyword>
<dbReference type="RefSeq" id="XP_031374109.1">
    <property type="nucleotide sequence ID" value="XM_031518249.1"/>
</dbReference>
<evidence type="ECO:0000256" key="3">
    <source>
        <dbReference type="ARBA" id="ARBA00022679"/>
    </source>
</evidence>
<evidence type="ECO:0000313" key="13">
    <source>
        <dbReference type="Proteomes" id="UP000515151"/>
    </source>
</evidence>
<feature type="region of interest" description="Disordered" evidence="10">
    <location>
        <begin position="746"/>
        <end position="781"/>
    </location>
</feature>
<accession>A0A6P8BUZ0</accession>
<dbReference type="GO" id="GO:0006508">
    <property type="term" value="P:proteolysis"/>
    <property type="evidence" value="ECO:0007669"/>
    <property type="project" value="UniProtKB-KW"/>
</dbReference>
<dbReference type="SUPFAM" id="SSF57756">
    <property type="entry name" value="Retrovirus zinc finger-like domains"/>
    <property type="match status" value="1"/>
</dbReference>
<dbReference type="GO" id="GO:0003964">
    <property type="term" value="F:RNA-directed DNA polymerase activity"/>
    <property type="evidence" value="ECO:0007669"/>
    <property type="project" value="UniProtKB-KW"/>
</dbReference>
<evidence type="ECO:0000256" key="5">
    <source>
        <dbReference type="ARBA" id="ARBA00022722"/>
    </source>
</evidence>
<dbReference type="GO" id="GO:0003676">
    <property type="term" value="F:nucleic acid binding"/>
    <property type="evidence" value="ECO:0007669"/>
    <property type="project" value="InterPro"/>
</dbReference>
<dbReference type="Gene3D" id="3.30.70.270">
    <property type="match status" value="2"/>
</dbReference>
<dbReference type="OrthoDB" id="415724at2759"/>
<dbReference type="InterPro" id="IPR021109">
    <property type="entry name" value="Peptidase_aspartic_dom_sf"/>
</dbReference>
<dbReference type="EC" id="2.7.7.49" evidence="1"/>
<reference evidence="13" key="1">
    <citation type="journal article" date="2020" name="Plant Biotechnol. J.">
        <title>The pomegranate (Punica granatum L.) draft genome dissects genetic divergence between soft- and hard-seeded cultivars.</title>
        <authorList>
            <person name="Luo X."/>
            <person name="Li H."/>
            <person name="Wu Z."/>
            <person name="Yao W."/>
            <person name="Zhao P."/>
            <person name="Cao D."/>
            <person name="Yu H."/>
            <person name="Li K."/>
            <person name="Poudel K."/>
            <person name="Zhao D."/>
            <person name="Zhang F."/>
            <person name="Xia X."/>
            <person name="Chen L."/>
            <person name="Wang Q."/>
            <person name="Jing D."/>
            <person name="Cao S."/>
        </authorList>
    </citation>
    <scope>NUCLEOTIDE SEQUENCE [LARGE SCALE GENOMIC DNA]</scope>
    <source>
        <strain evidence="13">cv. Tunisia</strain>
    </source>
</reference>
<evidence type="ECO:0000256" key="4">
    <source>
        <dbReference type="ARBA" id="ARBA00022695"/>
    </source>
</evidence>
<dbReference type="CDD" id="cd00303">
    <property type="entry name" value="retropepsin_like"/>
    <property type="match status" value="1"/>
</dbReference>
<dbReference type="SUPFAM" id="SSF56672">
    <property type="entry name" value="DNA/RNA polymerases"/>
    <property type="match status" value="1"/>
</dbReference>
<feature type="compositionally biased region" description="Basic and acidic residues" evidence="10">
    <location>
        <begin position="38"/>
        <end position="61"/>
    </location>
</feature>
<keyword evidence="9" id="KW-0862">Zinc</keyword>
<evidence type="ECO:0000256" key="6">
    <source>
        <dbReference type="ARBA" id="ARBA00022759"/>
    </source>
</evidence>
<organism evidence="13 14">
    <name type="scientific">Punica granatum</name>
    <name type="common">Pomegranate</name>
    <dbReference type="NCBI Taxonomy" id="22663"/>
    <lineage>
        <taxon>Eukaryota</taxon>
        <taxon>Viridiplantae</taxon>
        <taxon>Streptophyta</taxon>
        <taxon>Embryophyta</taxon>
        <taxon>Tracheophyta</taxon>
        <taxon>Spermatophyta</taxon>
        <taxon>Magnoliopsida</taxon>
        <taxon>eudicotyledons</taxon>
        <taxon>Gunneridae</taxon>
        <taxon>Pentapetalae</taxon>
        <taxon>rosids</taxon>
        <taxon>malvids</taxon>
        <taxon>Myrtales</taxon>
        <taxon>Lythraceae</taxon>
        <taxon>Punica</taxon>
    </lineage>
</organism>
<feature type="compositionally biased region" description="Basic residues" evidence="10">
    <location>
        <begin position="749"/>
        <end position="758"/>
    </location>
</feature>
<dbReference type="GO" id="GO:0008233">
    <property type="term" value="F:peptidase activity"/>
    <property type="evidence" value="ECO:0007669"/>
    <property type="project" value="UniProtKB-KW"/>
</dbReference>
<dbReference type="InterPro" id="IPR036875">
    <property type="entry name" value="Znf_CCHC_sf"/>
</dbReference>
<evidence type="ECO:0000256" key="9">
    <source>
        <dbReference type="PROSITE-ProRule" id="PRU00047"/>
    </source>
</evidence>
<feature type="region of interest" description="Disordered" evidence="10">
    <location>
        <begin position="1"/>
        <end position="69"/>
    </location>
</feature>
<dbReference type="Pfam" id="PF17917">
    <property type="entry name" value="RT_RNaseH"/>
    <property type="match status" value="1"/>
</dbReference>
<dbReference type="AlphaFoldDB" id="A0A6P8BUZ0"/>
<dbReference type="InterPro" id="IPR000477">
    <property type="entry name" value="RT_dom"/>
</dbReference>
<keyword evidence="8" id="KW-0695">RNA-directed DNA polymerase</keyword>
<dbReference type="GO" id="GO:0004519">
    <property type="term" value="F:endonuclease activity"/>
    <property type="evidence" value="ECO:0007669"/>
    <property type="project" value="UniProtKB-KW"/>
</dbReference>
<dbReference type="Gene3D" id="2.40.70.10">
    <property type="entry name" value="Acid Proteases"/>
    <property type="match status" value="1"/>
</dbReference>
<dbReference type="GO" id="GO:0008270">
    <property type="term" value="F:zinc ion binding"/>
    <property type="evidence" value="ECO:0007669"/>
    <property type="project" value="UniProtKB-KW"/>
</dbReference>
<dbReference type="CDD" id="cd01647">
    <property type="entry name" value="RT_LTR"/>
    <property type="match status" value="1"/>
</dbReference>
<evidence type="ECO:0000256" key="10">
    <source>
        <dbReference type="SAM" id="MobiDB-lite"/>
    </source>
</evidence>
<feature type="domain" description="CCHC-type" evidence="11">
    <location>
        <begin position="74"/>
        <end position="90"/>
    </location>
</feature>
<keyword evidence="4" id="KW-0548">Nucleotidyltransferase</keyword>
<dbReference type="GeneID" id="116188779"/>
<protein>
    <recommendedName>
        <fullName evidence="1">RNA-directed DNA polymerase</fullName>
        <ecNumber evidence="1">2.7.7.49</ecNumber>
    </recommendedName>
</protein>
<sequence length="842" mass="96283">MATKVERQLKRGRPAKHEGGSYSGSSNWKSKWGASSRPAEKPKSNAERSMSKSQGDNKERGNSTSQPQKNRDIKCFRCLGSGHIASQCPNKRAMIMLDSGEIETEEEESDSMPTQDYSSSDYEYAAAGNALVIMRALNVQIKEEERDDVQRGKIFHTRCQVKDRVCSLIIDGGSCVNVASKLLVDKLGLRTLKHPRPYKLQWLNESGEVKVNKQVLVSFTIGRYNDKVLCDVVPMHASHMLLGRPWQFDRQAIHDGYKNRYSFVKDGRKVTLVPLTPYQVYEDQLRIKRSICEKSGVEDEIERKKESEQEFGDVFPMELPNRLPPIRGIEHQIDFVPGAAILNRPAYRSNPEETKELQRQVDELLAKGHVRESMSPCAVPVLLVPKKDGTWRMCVDCRAVNKITVKYRHPIPRLDDMLDELHGSTLFTKIDLKSGYHQIRMKEGDEWKTAFKTKHGLYEWLVMPFGLTNAPSTFMRLMNHVLRAFIGKFVVVYFDDILVYSKSLKDHIHHLRCVLQALRHEELYANLKKCTFCMDRVVFLGFVVSSKGIQVDEEKVKAIKDWPTPKSVTEVRSFHGLASFYRRFVRDFSTLAAPLTEVVKKDIGKTAAFFSEKLSGAALNYSTYDKELYALVRALETWQHYLWSKEFVIHTDHESLKHLKGQNKLNRRHAKWVEFIEMFPYVIQYKQGKENVVVDALSRSACEKVAFGKFYKHDEFLFMENKLCIPNSSMRELLVLESHEGGKFVMGPKRARRGRPRYRTTENLADMSTPEPMTEEQVSQAPQEAAAAPRVQDPPIHQTLAAMTRLVEQQAQLIEQQNGLLPEASSTAECIYISHGATIDAV</sequence>
<dbReference type="InterPro" id="IPR043128">
    <property type="entry name" value="Rev_trsase/Diguanyl_cyclase"/>
</dbReference>
<dbReference type="PANTHER" id="PTHR35046">
    <property type="entry name" value="ZINC KNUCKLE (CCHC-TYPE) FAMILY PROTEIN"/>
    <property type="match status" value="1"/>
</dbReference>
<keyword evidence="9" id="KW-0479">Metal-binding</keyword>
<dbReference type="Gene3D" id="4.10.60.10">
    <property type="entry name" value="Zinc finger, CCHC-type"/>
    <property type="match status" value="1"/>
</dbReference>
<evidence type="ECO:0000313" key="14">
    <source>
        <dbReference type="RefSeq" id="XP_031374109.1"/>
    </source>
</evidence>
<keyword evidence="7" id="KW-0378">Hydrolase</keyword>
<dbReference type="InterPro" id="IPR041373">
    <property type="entry name" value="RT_RNaseH"/>
</dbReference>
<dbReference type="SMART" id="SM00343">
    <property type="entry name" value="ZnF_C2HC"/>
    <property type="match status" value="1"/>
</dbReference>
<feature type="domain" description="Reverse transcriptase" evidence="12">
    <location>
        <begin position="365"/>
        <end position="544"/>
    </location>
</feature>
<keyword evidence="13" id="KW-1185">Reference proteome</keyword>
<dbReference type="PROSITE" id="PS50158">
    <property type="entry name" value="ZF_CCHC"/>
    <property type="match status" value="1"/>
</dbReference>
<dbReference type="InterPro" id="IPR001878">
    <property type="entry name" value="Znf_CCHC"/>
</dbReference>
<dbReference type="PANTHER" id="PTHR35046:SF9">
    <property type="entry name" value="RNA-DIRECTED DNA POLYMERASE"/>
    <property type="match status" value="1"/>
</dbReference>
<dbReference type="FunFam" id="3.10.10.10:FF:000007">
    <property type="entry name" value="Retrovirus-related Pol polyprotein from transposon 17.6-like Protein"/>
    <property type="match status" value="1"/>
</dbReference>
<evidence type="ECO:0000259" key="12">
    <source>
        <dbReference type="PROSITE" id="PS50878"/>
    </source>
</evidence>
<keyword evidence="9" id="KW-0863">Zinc-finger</keyword>
<proteinExistence type="predicted"/>
<name>A0A6P8BUZ0_PUNGR</name>
<keyword evidence="3" id="KW-0808">Transferase</keyword>
<evidence type="ECO:0000256" key="8">
    <source>
        <dbReference type="ARBA" id="ARBA00022918"/>
    </source>
</evidence>
<keyword evidence="5" id="KW-0540">Nuclease</keyword>
<keyword evidence="2" id="KW-0645">Protease</keyword>
<dbReference type="Proteomes" id="UP000515151">
    <property type="component" value="Chromosome 8"/>
</dbReference>
<evidence type="ECO:0000256" key="7">
    <source>
        <dbReference type="ARBA" id="ARBA00022801"/>
    </source>
</evidence>
<feature type="compositionally biased region" description="Basic and acidic residues" evidence="10">
    <location>
        <begin position="1"/>
        <end position="19"/>
    </location>
</feature>
<dbReference type="PROSITE" id="PS50878">
    <property type="entry name" value="RT_POL"/>
    <property type="match status" value="1"/>
</dbReference>
<dbReference type="Gene3D" id="3.10.10.10">
    <property type="entry name" value="HIV Type 1 Reverse Transcriptase, subunit A, domain 1"/>
    <property type="match status" value="1"/>
</dbReference>
<evidence type="ECO:0000256" key="1">
    <source>
        <dbReference type="ARBA" id="ARBA00012493"/>
    </source>
</evidence>
<gene>
    <name evidence="14" type="primary">LOC116188779</name>
</gene>
<dbReference type="InterPro" id="IPR043502">
    <property type="entry name" value="DNA/RNA_pol_sf"/>
</dbReference>
<reference evidence="14" key="2">
    <citation type="submission" date="2025-08" db="UniProtKB">
        <authorList>
            <consortium name="RefSeq"/>
        </authorList>
    </citation>
    <scope>IDENTIFICATION</scope>
    <source>
        <tissue evidence="14">Leaf</tissue>
    </source>
</reference>
<evidence type="ECO:0000259" key="11">
    <source>
        <dbReference type="PROSITE" id="PS50158"/>
    </source>
</evidence>
<dbReference type="CDD" id="cd09274">
    <property type="entry name" value="RNase_HI_RT_Ty3"/>
    <property type="match status" value="1"/>
</dbReference>